<dbReference type="Gene3D" id="3.60.15.10">
    <property type="entry name" value="Ribonuclease Z/Hydroxyacylglutathione hydrolase-like"/>
    <property type="match status" value="1"/>
</dbReference>
<dbReference type="OrthoDB" id="332863at2759"/>
<evidence type="ECO:0000313" key="2">
    <source>
        <dbReference type="EMBL" id="KAF2854473.1"/>
    </source>
</evidence>
<dbReference type="GO" id="GO:0016787">
    <property type="term" value="F:hydrolase activity"/>
    <property type="evidence" value="ECO:0007669"/>
    <property type="project" value="UniProtKB-KW"/>
</dbReference>
<proteinExistence type="predicted"/>
<dbReference type="Proteomes" id="UP000799423">
    <property type="component" value="Unassembled WGS sequence"/>
</dbReference>
<keyword evidence="3" id="KW-1185">Reference proteome</keyword>
<keyword evidence="1" id="KW-0378">Hydrolase</keyword>
<name>A0A6A7BGI6_9PLEO</name>
<accession>A0A6A7BGI6</accession>
<evidence type="ECO:0008006" key="4">
    <source>
        <dbReference type="Google" id="ProtNLM"/>
    </source>
</evidence>
<protein>
    <recommendedName>
        <fullName evidence="4">Metallo-beta-lactamase domain-containing protein</fullName>
    </recommendedName>
</protein>
<evidence type="ECO:0000256" key="1">
    <source>
        <dbReference type="ARBA" id="ARBA00022801"/>
    </source>
</evidence>
<dbReference type="EMBL" id="MU006292">
    <property type="protein sequence ID" value="KAF2854473.1"/>
    <property type="molecule type" value="Genomic_DNA"/>
</dbReference>
<dbReference type="InterPro" id="IPR050114">
    <property type="entry name" value="UPF0173_UPF0282_UlaG_hydrolase"/>
</dbReference>
<sequence>MRYCSVTRIAQITWKISGVDYSTADSRRVFTTSDSARNLAPRPAVHGLRPWESMSVQISGKPFEITATPCVHYPGHECSGLIITAPDFGDTNGLPDASYLSGDSVYVQELAEVCRKFQVKIPLFNVGVAWVTTAPDAEPFEITIGGEHAARLFRDIGAEARCRCTKGLGSTSPSSETGHPSLSRKRPLSAMFECVVICAECGNTKLN</sequence>
<organism evidence="2 3">
    <name type="scientific">Plenodomus tracheiphilus IPT5</name>
    <dbReference type="NCBI Taxonomy" id="1408161"/>
    <lineage>
        <taxon>Eukaryota</taxon>
        <taxon>Fungi</taxon>
        <taxon>Dikarya</taxon>
        <taxon>Ascomycota</taxon>
        <taxon>Pezizomycotina</taxon>
        <taxon>Dothideomycetes</taxon>
        <taxon>Pleosporomycetidae</taxon>
        <taxon>Pleosporales</taxon>
        <taxon>Pleosporineae</taxon>
        <taxon>Leptosphaeriaceae</taxon>
        <taxon>Plenodomus</taxon>
    </lineage>
</organism>
<dbReference type="PANTHER" id="PTHR43546:SF9">
    <property type="entry name" value="L-ASCORBATE-6-PHOSPHATE LACTONASE ULAG-RELATED"/>
    <property type="match status" value="1"/>
</dbReference>
<evidence type="ECO:0000313" key="3">
    <source>
        <dbReference type="Proteomes" id="UP000799423"/>
    </source>
</evidence>
<gene>
    <name evidence="2" type="ORF">T440DRAFT_541789</name>
</gene>
<reference evidence="2" key="1">
    <citation type="submission" date="2020-01" db="EMBL/GenBank/DDBJ databases">
        <authorList>
            <consortium name="DOE Joint Genome Institute"/>
            <person name="Haridas S."/>
            <person name="Albert R."/>
            <person name="Binder M."/>
            <person name="Bloem J."/>
            <person name="Labutti K."/>
            <person name="Salamov A."/>
            <person name="Andreopoulos B."/>
            <person name="Baker S.E."/>
            <person name="Barry K."/>
            <person name="Bills G."/>
            <person name="Bluhm B.H."/>
            <person name="Cannon C."/>
            <person name="Castanera R."/>
            <person name="Culley D.E."/>
            <person name="Daum C."/>
            <person name="Ezra D."/>
            <person name="Gonzalez J.B."/>
            <person name="Henrissat B."/>
            <person name="Kuo A."/>
            <person name="Liang C."/>
            <person name="Lipzen A."/>
            <person name="Lutzoni F."/>
            <person name="Magnuson J."/>
            <person name="Mondo S."/>
            <person name="Nolan M."/>
            <person name="Ohm R."/>
            <person name="Pangilinan J."/>
            <person name="Park H.-J."/>
            <person name="Ramirez L."/>
            <person name="Alfaro M."/>
            <person name="Sun H."/>
            <person name="Tritt A."/>
            <person name="Yoshinaga Y."/>
            <person name="Zwiers L.-H."/>
            <person name="Turgeon B.G."/>
            <person name="Goodwin S.B."/>
            <person name="Spatafora J.W."/>
            <person name="Crous P.W."/>
            <person name="Grigoriev I.V."/>
        </authorList>
    </citation>
    <scope>NUCLEOTIDE SEQUENCE</scope>
    <source>
        <strain evidence="2">IPT5</strain>
    </source>
</reference>
<dbReference type="PANTHER" id="PTHR43546">
    <property type="entry name" value="UPF0173 METAL-DEPENDENT HYDROLASE MJ1163-RELATED"/>
    <property type="match status" value="1"/>
</dbReference>
<dbReference type="AlphaFoldDB" id="A0A6A7BGI6"/>
<dbReference type="InterPro" id="IPR036866">
    <property type="entry name" value="RibonucZ/Hydroxyglut_hydro"/>
</dbReference>